<sequence length="64" mass="7088">MPSSLVRLQSSSDNEGQPSSATIRRQQPSDEVVRFREFLPVTHVATAPVTLITHFIPHSLPFSS</sequence>
<feature type="compositionally biased region" description="Polar residues" evidence="1">
    <location>
        <begin position="1"/>
        <end position="26"/>
    </location>
</feature>
<protein>
    <submittedName>
        <fullName evidence="2">Uncharacterized protein</fullName>
    </submittedName>
</protein>
<proteinExistence type="predicted"/>
<dbReference type="AlphaFoldDB" id="G4U1M7"/>
<evidence type="ECO:0000313" key="3">
    <source>
        <dbReference type="Proteomes" id="UP000007148"/>
    </source>
</evidence>
<feature type="region of interest" description="Disordered" evidence="1">
    <location>
        <begin position="1"/>
        <end position="28"/>
    </location>
</feature>
<reference evidence="2 3" key="1">
    <citation type="journal article" date="2011" name="PLoS Pathog.">
        <title>Endophytic Life Strategies Decoded by Genome and Transcriptome Analyses of the Mutualistic Root Symbiont Piriformospora indica.</title>
        <authorList>
            <person name="Zuccaro A."/>
            <person name="Lahrmann U."/>
            <person name="Guldener U."/>
            <person name="Langen G."/>
            <person name="Pfiffi S."/>
            <person name="Biedenkopf D."/>
            <person name="Wong P."/>
            <person name="Samans B."/>
            <person name="Grimm C."/>
            <person name="Basiewicz M."/>
            <person name="Murat C."/>
            <person name="Martin F."/>
            <person name="Kogel K.H."/>
        </authorList>
    </citation>
    <scope>NUCLEOTIDE SEQUENCE [LARGE SCALE GENOMIC DNA]</scope>
    <source>
        <strain evidence="2 3">DSM 11827</strain>
    </source>
</reference>
<dbReference type="EMBL" id="CAFZ01001633">
    <property type="protein sequence ID" value="CCA77470.1"/>
    <property type="molecule type" value="Genomic_DNA"/>
</dbReference>
<gene>
    <name evidence="2" type="ORF">PIIN_11447</name>
</gene>
<evidence type="ECO:0000256" key="1">
    <source>
        <dbReference type="SAM" id="MobiDB-lite"/>
    </source>
</evidence>
<dbReference type="HOGENOM" id="CLU_2868517_0_0_1"/>
<evidence type="ECO:0000313" key="2">
    <source>
        <dbReference type="EMBL" id="CCA77470.1"/>
    </source>
</evidence>
<comment type="caution">
    <text evidence="2">The sequence shown here is derived from an EMBL/GenBank/DDBJ whole genome shotgun (WGS) entry which is preliminary data.</text>
</comment>
<name>G4U1M7_SERID</name>
<organism evidence="2 3">
    <name type="scientific">Serendipita indica (strain DSM 11827)</name>
    <name type="common">Root endophyte fungus</name>
    <name type="synonym">Piriformospora indica</name>
    <dbReference type="NCBI Taxonomy" id="1109443"/>
    <lineage>
        <taxon>Eukaryota</taxon>
        <taxon>Fungi</taxon>
        <taxon>Dikarya</taxon>
        <taxon>Basidiomycota</taxon>
        <taxon>Agaricomycotina</taxon>
        <taxon>Agaricomycetes</taxon>
        <taxon>Sebacinales</taxon>
        <taxon>Serendipitaceae</taxon>
        <taxon>Serendipita</taxon>
    </lineage>
</organism>
<dbReference type="Proteomes" id="UP000007148">
    <property type="component" value="Unassembled WGS sequence"/>
</dbReference>
<keyword evidence="3" id="KW-1185">Reference proteome</keyword>
<dbReference type="InParanoid" id="G4U1M7"/>
<accession>G4U1M7</accession>